<dbReference type="GO" id="GO:0005737">
    <property type="term" value="C:cytoplasm"/>
    <property type="evidence" value="ECO:0007669"/>
    <property type="project" value="TreeGrafter"/>
</dbReference>
<dbReference type="CDD" id="cd02970">
    <property type="entry name" value="PRX_like2"/>
    <property type="match status" value="1"/>
</dbReference>
<dbReference type="PANTHER" id="PTHR42801:SF7">
    <property type="entry name" value="SLL1159 PROTEIN"/>
    <property type="match status" value="1"/>
</dbReference>
<dbReference type="InterPro" id="IPR013766">
    <property type="entry name" value="Thioredoxin_domain"/>
</dbReference>
<evidence type="ECO:0000256" key="3">
    <source>
        <dbReference type="ARBA" id="ARBA00022559"/>
    </source>
</evidence>
<keyword evidence="4" id="KW-0049">Antioxidant</keyword>
<organism evidence="14">
    <name type="scientific">Flavobacterium capsici</name>
    <dbReference type="NCBI Taxonomy" id="3075618"/>
    <lineage>
        <taxon>Bacteria</taxon>
        <taxon>Pseudomonadati</taxon>
        <taxon>Bacteroidota</taxon>
        <taxon>Flavobacteriia</taxon>
        <taxon>Flavobacteriales</taxon>
        <taxon>Flavobacteriaceae</taxon>
        <taxon>Flavobacterium</taxon>
    </lineage>
</organism>
<dbReference type="InterPro" id="IPR050924">
    <property type="entry name" value="Peroxiredoxin_BCP/PrxQ"/>
</dbReference>
<comment type="function">
    <text evidence="1">Thiol-specific peroxidase that catalyzes the reduction of hydrogen peroxide and organic hydroperoxides to water and alcohols, respectively. Plays a role in cell protection against oxidative stress by detoxifying peroxides and as sensor of hydrogen peroxide-mediated signaling events.</text>
</comment>
<evidence type="ECO:0000256" key="2">
    <source>
        <dbReference type="ARBA" id="ARBA00013017"/>
    </source>
</evidence>
<feature type="signal peptide" evidence="12">
    <location>
        <begin position="1"/>
        <end position="18"/>
    </location>
</feature>
<dbReference type="KEGG" id="fcj:RN605_12385"/>
<dbReference type="SUPFAM" id="SSF52833">
    <property type="entry name" value="Thioredoxin-like"/>
    <property type="match status" value="1"/>
</dbReference>
<dbReference type="EMBL" id="CP134890">
    <property type="protein sequence ID" value="WNM21467.1"/>
    <property type="molecule type" value="Genomic_DNA"/>
</dbReference>
<accession>A0AA96F2H9</accession>
<dbReference type="GO" id="GO:0045454">
    <property type="term" value="P:cell redox homeostasis"/>
    <property type="evidence" value="ECO:0007669"/>
    <property type="project" value="TreeGrafter"/>
</dbReference>
<keyword evidence="6" id="KW-1015">Disulfide bond</keyword>
<dbReference type="Proteomes" id="UP001304515">
    <property type="component" value="Chromosome"/>
</dbReference>
<evidence type="ECO:0000256" key="4">
    <source>
        <dbReference type="ARBA" id="ARBA00022862"/>
    </source>
</evidence>
<dbReference type="PROSITE" id="PS51352">
    <property type="entry name" value="THIOREDOXIN_2"/>
    <property type="match status" value="1"/>
</dbReference>
<dbReference type="RefSeq" id="WP_313325190.1">
    <property type="nucleotide sequence ID" value="NZ_CP134878.1"/>
</dbReference>
<evidence type="ECO:0000256" key="6">
    <source>
        <dbReference type="ARBA" id="ARBA00023157"/>
    </source>
</evidence>
<evidence type="ECO:0000313" key="14">
    <source>
        <dbReference type="EMBL" id="WNM20078.1"/>
    </source>
</evidence>
<evidence type="ECO:0000256" key="11">
    <source>
        <dbReference type="ARBA" id="ARBA00049091"/>
    </source>
</evidence>
<dbReference type="InterPro" id="IPR036249">
    <property type="entry name" value="Thioredoxin-like_sf"/>
</dbReference>
<proteinExistence type="inferred from homology"/>
<protein>
    <recommendedName>
        <fullName evidence="2">thioredoxin-dependent peroxiredoxin</fullName>
        <ecNumber evidence="2">1.11.1.24</ecNumber>
    </recommendedName>
    <alternativeName>
        <fullName evidence="8">Thioredoxin peroxidase</fullName>
    </alternativeName>
    <alternativeName>
        <fullName evidence="10">Thioredoxin-dependent peroxiredoxin Bcp</fullName>
    </alternativeName>
</protein>
<keyword evidence="3" id="KW-0575">Peroxidase</keyword>
<name>A0AA96EZE3_9FLAO</name>
<dbReference type="Gene3D" id="3.40.30.10">
    <property type="entry name" value="Glutaredoxin"/>
    <property type="match status" value="1"/>
</dbReference>
<dbReference type="EC" id="1.11.1.24" evidence="2"/>
<evidence type="ECO:0000256" key="8">
    <source>
        <dbReference type="ARBA" id="ARBA00032824"/>
    </source>
</evidence>
<evidence type="ECO:0000256" key="9">
    <source>
        <dbReference type="ARBA" id="ARBA00038489"/>
    </source>
</evidence>
<evidence type="ECO:0000313" key="16">
    <source>
        <dbReference type="Proteomes" id="UP001304515"/>
    </source>
</evidence>
<comment type="similarity">
    <text evidence="9">Belongs to the peroxiredoxin family. BCP/PrxQ subfamily.</text>
</comment>
<keyword evidence="5" id="KW-0560">Oxidoreductase</keyword>
<evidence type="ECO:0000256" key="12">
    <source>
        <dbReference type="SAM" id="SignalP"/>
    </source>
</evidence>
<evidence type="ECO:0000256" key="1">
    <source>
        <dbReference type="ARBA" id="ARBA00003330"/>
    </source>
</evidence>
<dbReference type="AlphaFoldDB" id="A0AA96EZE3"/>
<feature type="chain" id="PRO_5044705236" description="thioredoxin-dependent peroxiredoxin" evidence="12">
    <location>
        <begin position="19"/>
        <end position="198"/>
    </location>
</feature>
<keyword evidence="7" id="KW-0676">Redox-active center</keyword>
<evidence type="ECO:0000256" key="10">
    <source>
        <dbReference type="ARBA" id="ARBA00042639"/>
    </source>
</evidence>
<comment type="catalytic activity">
    <reaction evidence="11">
        <text>a hydroperoxide + [thioredoxin]-dithiol = an alcohol + [thioredoxin]-disulfide + H2O</text>
        <dbReference type="Rhea" id="RHEA:62620"/>
        <dbReference type="Rhea" id="RHEA-COMP:10698"/>
        <dbReference type="Rhea" id="RHEA-COMP:10700"/>
        <dbReference type="ChEBI" id="CHEBI:15377"/>
        <dbReference type="ChEBI" id="CHEBI:29950"/>
        <dbReference type="ChEBI" id="CHEBI:30879"/>
        <dbReference type="ChEBI" id="CHEBI:35924"/>
        <dbReference type="ChEBI" id="CHEBI:50058"/>
        <dbReference type="EC" id="1.11.1.24"/>
    </reaction>
</comment>
<dbReference type="InterPro" id="IPR000866">
    <property type="entry name" value="AhpC/TSA"/>
</dbReference>
<reference evidence="14 16" key="1">
    <citation type="submission" date="2023-09" db="EMBL/GenBank/DDBJ databases">
        <title>Flavobacterium sp. a novel bacteria isolate from Pepper rhizosphere.</title>
        <authorList>
            <person name="Peng Y."/>
            <person name="Lee J."/>
        </authorList>
    </citation>
    <scope>NUCLEOTIDE SEQUENCE</scope>
    <source>
        <strain evidence="14">PMR2A8</strain>
        <strain evidence="15 16">PMTSA4</strain>
    </source>
</reference>
<evidence type="ECO:0000259" key="13">
    <source>
        <dbReference type="PROSITE" id="PS51352"/>
    </source>
</evidence>
<dbReference type="EMBL" id="CP134878">
    <property type="protein sequence ID" value="WNM20078.1"/>
    <property type="molecule type" value="Genomic_DNA"/>
</dbReference>
<dbReference type="PANTHER" id="PTHR42801">
    <property type="entry name" value="THIOREDOXIN-DEPENDENT PEROXIDE REDUCTASE"/>
    <property type="match status" value="1"/>
</dbReference>
<dbReference type="GO" id="GO:0008379">
    <property type="term" value="F:thioredoxin peroxidase activity"/>
    <property type="evidence" value="ECO:0007669"/>
    <property type="project" value="TreeGrafter"/>
</dbReference>
<evidence type="ECO:0000256" key="7">
    <source>
        <dbReference type="ARBA" id="ARBA00023284"/>
    </source>
</evidence>
<gene>
    <name evidence="15" type="ORF">RN605_12385</name>
    <name evidence="14" type="ORF">RN608_05215</name>
</gene>
<evidence type="ECO:0000313" key="15">
    <source>
        <dbReference type="EMBL" id="WNM21467.1"/>
    </source>
</evidence>
<evidence type="ECO:0000256" key="5">
    <source>
        <dbReference type="ARBA" id="ARBA00023002"/>
    </source>
</evidence>
<feature type="domain" description="Thioredoxin" evidence="13">
    <location>
        <begin position="32"/>
        <end position="198"/>
    </location>
</feature>
<dbReference type="GO" id="GO:0034599">
    <property type="term" value="P:cellular response to oxidative stress"/>
    <property type="evidence" value="ECO:0007669"/>
    <property type="project" value="TreeGrafter"/>
</dbReference>
<keyword evidence="16" id="KW-1185">Reference proteome</keyword>
<accession>A0AA96EZE3</accession>
<sequence length="198" mass="21878">MKKIIILFAIVLAQFSVAQNDLPKSANDIAPLLIGEKAPNTNLTSIDGKPVSFLDVLNNNKTILVFYRGGWCPYCNKHLSALAEAEPELLKMGYKIVAVSPDSAKSLEETKSKDKVNYTLLSDSENNFSKAFGLAFEAPKNYEKYLMKGSDNVNSSIIPVPSVFILDKDGTILFEYIAPDYKHRLSNELLLSVANSLK</sequence>
<keyword evidence="12" id="KW-0732">Signal</keyword>
<dbReference type="Pfam" id="PF00578">
    <property type="entry name" value="AhpC-TSA"/>
    <property type="match status" value="1"/>
</dbReference>